<reference evidence="9 10" key="1">
    <citation type="submission" date="2024-05" db="EMBL/GenBank/DDBJ databases">
        <title>Genetic variation in Jamaican populations of the coffee berry borer (Hypothenemus hampei).</title>
        <authorList>
            <person name="Errbii M."/>
            <person name="Myrie A."/>
        </authorList>
    </citation>
    <scope>NUCLEOTIDE SEQUENCE [LARGE SCALE GENOMIC DNA]</scope>
    <source>
        <strain evidence="9">JA-Hopewell-2020-01-JO</strain>
        <tissue evidence="9">Whole body</tissue>
    </source>
</reference>
<dbReference type="SMART" id="SM00353">
    <property type="entry name" value="HLH"/>
    <property type="match status" value="1"/>
</dbReference>
<evidence type="ECO:0000256" key="6">
    <source>
        <dbReference type="SAM" id="MobiDB-lite"/>
    </source>
</evidence>
<comment type="caution">
    <text evidence="9">The sequence shown here is derived from an EMBL/GenBank/DDBJ whole genome shotgun (WGS) entry which is preliminary data.</text>
</comment>
<keyword evidence="5" id="KW-0539">Nucleus</keyword>
<sequence>MPISDDEFQVPMQEPQSSNNMSKAEIRKTHKPIMEKRRRARINNSLNEIKNLILEAMNKDPARHTKLEKADILEMAVKHLQNVQRQQLAVAMASDPSVLRKFKSGFNDCATEIGRFLGKSDNLEGGVMERVSTHLRKCITDLEQVAKYSVPTVHIPFLPGTGIFTGNSSGETTGGSGDQNNNPSIQIPQGIQLIPSRLPTGELALLLPNSSNLSYFSQAIPHRPSAFVTVTPQNNDPPKILSPPLSPVESSRESPRGFRPLPPNIAKPKASYPGEDHQVPQVTSTVNSGFEQSQFVSPMEVKTMKYPIHKPLEKERKPIEHTSVIKKISDPLSIITNQGERYKQAQQREDSSFLEENLVSMRGVKRHFSEMFPPSETCLRPYKVIKTNHLASSTCVRPADDNASESFKEEIILKSEVKEAPKDYDEKGGEQSGDMWRPW</sequence>
<feature type="domain" description="Orange" evidence="8">
    <location>
        <begin position="102"/>
        <end position="135"/>
    </location>
</feature>
<dbReference type="PROSITE" id="PS50888">
    <property type="entry name" value="BHLH"/>
    <property type="match status" value="1"/>
</dbReference>
<comment type="subcellular location">
    <subcellularLocation>
        <location evidence="1">Nucleus</location>
    </subcellularLocation>
</comment>
<evidence type="ECO:0000256" key="3">
    <source>
        <dbReference type="ARBA" id="ARBA00023125"/>
    </source>
</evidence>
<dbReference type="SUPFAM" id="SSF158457">
    <property type="entry name" value="Orange domain-like"/>
    <property type="match status" value="1"/>
</dbReference>
<evidence type="ECO:0000256" key="2">
    <source>
        <dbReference type="ARBA" id="ARBA00023015"/>
    </source>
</evidence>
<dbReference type="InterPro" id="IPR036638">
    <property type="entry name" value="HLH_DNA-bd_sf"/>
</dbReference>
<dbReference type="AlphaFoldDB" id="A0ABD1F1P6"/>
<protein>
    <submittedName>
        <fullName evidence="9">Uncharacterized protein</fullName>
    </submittedName>
</protein>
<dbReference type="GO" id="GO:0005634">
    <property type="term" value="C:nucleus"/>
    <property type="evidence" value="ECO:0007669"/>
    <property type="project" value="UniProtKB-SubCell"/>
</dbReference>
<evidence type="ECO:0000259" key="7">
    <source>
        <dbReference type="PROSITE" id="PS50888"/>
    </source>
</evidence>
<dbReference type="SMART" id="SM00511">
    <property type="entry name" value="ORANGE"/>
    <property type="match status" value="1"/>
</dbReference>
<proteinExistence type="predicted"/>
<organism evidence="9 10">
    <name type="scientific">Hypothenemus hampei</name>
    <name type="common">Coffee berry borer</name>
    <dbReference type="NCBI Taxonomy" id="57062"/>
    <lineage>
        <taxon>Eukaryota</taxon>
        <taxon>Metazoa</taxon>
        <taxon>Ecdysozoa</taxon>
        <taxon>Arthropoda</taxon>
        <taxon>Hexapoda</taxon>
        <taxon>Insecta</taxon>
        <taxon>Pterygota</taxon>
        <taxon>Neoptera</taxon>
        <taxon>Endopterygota</taxon>
        <taxon>Coleoptera</taxon>
        <taxon>Polyphaga</taxon>
        <taxon>Cucujiformia</taxon>
        <taxon>Curculionidae</taxon>
        <taxon>Scolytinae</taxon>
        <taxon>Hypothenemus</taxon>
    </lineage>
</organism>
<dbReference type="InterPro" id="IPR011598">
    <property type="entry name" value="bHLH_dom"/>
</dbReference>
<dbReference type="Pfam" id="PF00010">
    <property type="entry name" value="HLH"/>
    <property type="match status" value="1"/>
</dbReference>
<dbReference type="PANTHER" id="PTHR10985">
    <property type="entry name" value="BASIC HELIX-LOOP-HELIX TRANSCRIPTION FACTOR, HES-RELATED"/>
    <property type="match status" value="1"/>
</dbReference>
<dbReference type="Proteomes" id="UP001566132">
    <property type="component" value="Unassembled WGS sequence"/>
</dbReference>
<dbReference type="FunFam" id="4.10.280.10:FF:000009">
    <property type="entry name" value="Transcription factor HES-1"/>
    <property type="match status" value="1"/>
</dbReference>
<dbReference type="PROSITE" id="PS51054">
    <property type="entry name" value="ORANGE"/>
    <property type="match status" value="1"/>
</dbReference>
<dbReference type="GO" id="GO:1990837">
    <property type="term" value="F:sequence-specific double-stranded DNA binding"/>
    <property type="evidence" value="ECO:0007669"/>
    <property type="project" value="UniProtKB-ARBA"/>
</dbReference>
<gene>
    <name evidence="9" type="ORF">ABEB36_005546</name>
</gene>
<evidence type="ECO:0000256" key="4">
    <source>
        <dbReference type="ARBA" id="ARBA00023163"/>
    </source>
</evidence>
<accession>A0ABD1F1P6</accession>
<evidence type="ECO:0000259" key="8">
    <source>
        <dbReference type="PROSITE" id="PS51054"/>
    </source>
</evidence>
<dbReference type="SUPFAM" id="SSF47459">
    <property type="entry name" value="HLH, helix-loop-helix DNA-binding domain"/>
    <property type="match status" value="1"/>
</dbReference>
<feature type="domain" description="BHLH" evidence="7">
    <location>
        <begin position="26"/>
        <end position="83"/>
    </location>
</feature>
<feature type="compositionally biased region" description="Basic and acidic residues" evidence="6">
    <location>
        <begin position="419"/>
        <end position="429"/>
    </location>
</feature>
<evidence type="ECO:0000256" key="5">
    <source>
        <dbReference type="ARBA" id="ARBA00023242"/>
    </source>
</evidence>
<dbReference type="Pfam" id="PF07527">
    <property type="entry name" value="Hairy_orange"/>
    <property type="match status" value="1"/>
</dbReference>
<keyword evidence="10" id="KW-1185">Reference proteome</keyword>
<feature type="region of interest" description="Disordered" evidence="6">
    <location>
        <begin position="1"/>
        <end position="23"/>
    </location>
</feature>
<dbReference type="Gene3D" id="6.10.250.980">
    <property type="match status" value="1"/>
</dbReference>
<dbReference type="InterPro" id="IPR003650">
    <property type="entry name" value="Orange_dom"/>
</dbReference>
<evidence type="ECO:0000313" key="10">
    <source>
        <dbReference type="Proteomes" id="UP001566132"/>
    </source>
</evidence>
<dbReference type="Gene3D" id="4.10.280.10">
    <property type="entry name" value="Helix-loop-helix DNA-binding domain"/>
    <property type="match status" value="1"/>
</dbReference>
<evidence type="ECO:0000256" key="1">
    <source>
        <dbReference type="ARBA" id="ARBA00004123"/>
    </source>
</evidence>
<keyword evidence="3" id="KW-0238">DNA-binding</keyword>
<feature type="region of interest" description="Disordered" evidence="6">
    <location>
        <begin position="234"/>
        <end position="264"/>
    </location>
</feature>
<evidence type="ECO:0000313" key="9">
    <source>
        <dbReference type="EMBL" id="KAL1506122.1"/>
    </source>
</evidence>
<feature type="region of interest" description="Disordered" evidence="6">
    <location>
        <begin position="419"/>
        <end position="439"/>
    </location>
</feature>
<dbReference type="InterPro" id="IPR050370">
    <property type="entry name" value="HES_HEY"/>
</dbReference>
<dbReference type="CDD" id="cd18913">
    <property type="entry name" value="bHLH-O_hairy_like"/>
    <property type="match status" value="1"/>
</dbReference>
<dbReference type="EMBL" id="JBDJPC010000004">
    <property type="protein sequence ID" value="KAL1506122.1"/>
    <property type="molecule type" value="Genomic_DNA"/>
</dbReference>
<keyword evidence="2" id="KW-0805">Transcription regulation</keyword>
<keyword evidence="4" id="KW-0804">Transcription</keyword>
<name>A0ABD1F1P6_HYPHA</name>